<dbReference type="EMBL" id="CP046996">
    <property type="protein sequence ID" value="QGZ99700.1"/>
    <property type="molecule type" value="Genomic_DNA"/>
</dbReference>
<evidence type="ECO:0000313" key="3">
    <source>
        <dbReference type="Proteomes" id="UP000430508"/>
    </source>
</evidence>
<dbReference type="Proteomes" id="UP000430508">
    <property type="component" value="Chromosome"/>
</dbReference>
<dbReference type="PANTHER" id="PTHR34385:SF1">
    <property type="entry name" value="PEPTIDOGLYCAN L-ALANYL-D-GLUTAMATE ENDOPEPTIDASE CWLK"/>
    <property type="match status" value="1"/>
</dbReference>
<reference evidence="2 3" key="1">
    <citation type="submission" date="2019-12" db="EMBL/GenBank/DDBJ databases">
        <title>Sequence classification of anaerobic respiratory reductive dehalogenases: First we see many, then we see few.</title>
        <authorList>
            <person name="Molenda O."/>
            <person name="Puentes Jacome L.A."/>
            <person name="Cao X."/>
            <person name="Nesbo C.L."/>
            <person name="Tang S."/>
            <person name="Morson N."/>
            <person name="Patron J."/>
            <person name="Lomheim L."/>
            <person name="Wishart D.S."/>
            <person name="Edwards E.A."/>
        </authorList>
    </citation>
    <scope>NUCLEOTIDE SEQUENCE [LARGE SCALE GENOMIC DNA]</scope>
    <source>
        <strain evidence="2 3">12DCA</strain>
    </source>
</reference>
<evidence type="ECO:0000259" key="1">
    <source>
        <dbReference type="Pfam" id="PF02557"/>
    </source>
</evidence>
<dbReference type="InterPro" id="IPR058193">
    <property type="entry name" value="VanY/YodJ_core_dom"/>
</dbReference>
<dbReference type="RefSeq" id="WP_019226814.1">
    <property type="nucleotide sequence ID" value="NZ_CP046996.1"/>
</dbReference>
<accession>A0A857DG58</accession>
<dbReference type="InterPro" id="IPR052179">
    <property type="entry name" value="DD-CPase-like"/>
</dbReference>
<dbReference type="GO" id="GO:0004180">
    <property type="term" value="F:carboxypeptidase activity"/>
    <property type="evidence" value="ECO:0007669"/>
    <property type="project" value="UniProtKB-KW"/>
</dbReference>
<dbReference type="SUPFAM" id="SSF55166">
    <property type="entry name" value="Hedgehog/DD-peptidase"/>
    <property type="match status" value="1"/>
</dbReference>
<name>A0A857DG58_9FIRM</name>
<evidence type="ECO:0000313" key="2">
    <source>
        <dbReference type="EMBL" id="QGZ99700.1"/>
    </source>
</evidence>
<organism evidence="2 3">
    <name type="scientific">Dehalobacter restrictus</name>
    <dbReference type="NCBI Taxonomy" id="55583"/>
    <lineage>
        <taxon>Bacteria</taxon>
        <taxon>Bacillati</taxon>
        <taxon>Bacillota</taxon>
        <taxon>Clostridia</taxon>
        <taxon>Eubacteriales</taxon>
        <taxon>Desulfitobacteriaceae</taxon>
        <taxon>Dehalobacter</taxon>
    </lineage>
</organism>
<gene>
    <name evidence="2" type="ORF">GQ588_03060</name>
</gene>
<keyword evidence="2" id="KW-0378">Hydrolase</keyword>
<keyword evidence="2" id="KW-0645">Protease</keyword>
<sequence length="255" mass="29207">MKNKLIFSLLVILFGIFFISGCIQMSIPDASPDSQGSQTSAENVLVDTFMLRIGAASKEAINYHDVVSIAVLVNKQNQLPSDYVPPDLVEVNIPFTFKEKAEKRMLRQEAAAKLEELFSAAKENGVIFYGVSGYRSYQTQQDLFASFTRRYGTEEKANQISARPGESEHQTGLAMDVSCQSVNFGLEETFGDTDEYVWLKDNAHRFGFIIRYPKGKEYLTEYTYEPWHLRYIGQDLATKLYEQHLTYEEYLFFKI</sequence>
<proteinExistence type="predicted"/>
<dbReference type="InterPro" id="IPR009045">
    <property type="entry name" value="Zn_M74/Hedgehog-like"/>
</dbReference>
<dbReference type="InterPro" id="IPR003709">
    <property type="entry name" value="VanY-like_core_dom"/>
</dbReference>
<feature type="domain" description="D-alanyl-D-alanine carboxypeptidase-like core" evidence="1">
    <location>
        <begin position="104"/>
        <end position="233"/>
    </location>
</feature>
<dbReference type="Pfam" id="PF02557">
    <property type="entry name" value="VanY"/>
    <property type="match status" value="1"/>
</dbReference>
<dbReference type="AlphaFoldDB" id="A0A857DG58"/>
<keyword evidence="2" id="KW-0121">Carboxypeptidase</keyword>
<dbReference type="Gene3D" id="3.30.1380.10">
    <property type="match status" value="1"/>
</dbReference>
<protein>
    <submittedName>
        <fullName evidence="2">D-alanyl-D-alanine carboxypeptidase family protein</fullName>
    </submittedName>
</protein>
<dbReference type="GO" id="GO:0006508">
    <property type="term" value="P:proteolysis"/>
    <property type="evidence" value="ECO:0007669"/>
    <property type="project" value="InterPro"/>
</dbReference>
<dbReference type="CDD" id="cd14852">
    <property type="entry name" value="LD-carboxypeptidase"/>
    <property type="match status" value="1"/>
</dbReference>
<dbReference type="PROSITE" id="PS51257">
    <property type="entry name" value="PROKAR_LIPOPROTEIN"/>
    <property type="match status" value="1"/>
</dbReference>
<dbReference type="PANTHER" id="PTHR34385">
    <property type="entry name" value="D-ALANYL-D-ALANINE CARBOXYPEPTIDASE"/>
    <property type="match status" value="1"/>
</dbReference>